<dbReference type="OrthoDB" id="9811884at2"/>
<dbReference type="FunFam" id="3.90.550.10:FF:000079">
    <property type="entry name" value="Probable glycosyl transferase"/>
    <property type="match status" value="1"/>
</dbReference>
<keyword evidence="7 9" id="KW-0472">Membrane</keyword>
<name>A0A368XDP0_9BURK</name>
<keyword evidence="5 9" id="KW-0812">Transmembrane</keyword>
<evidence type="ECO:0000256" key="6">
    <source>
        <dbReference type="ARBA" id="ARBA00022989"/>
    </source>
</evidence>
<dbReference type="RefSeq" id="WP_114471468.1">
    <property type="nucleotide sequence ID" value="NZ_QPJK01000011.1"/>
</dbReference>
<dbReference type="InterPro" id="IPR001173">
    <property type="entry name" value="Glyco_trans_2-like"/>
</dbReference>
<keyword evidence="12" id="KW-1185">Reference proteome</keyword>
<comment type="similarity">
    <text evidence="8">Belongs to the glycosyltransferase 2 family. GtrB subfamily.</text>
</comment>
<evidence type="ECO:0000256" key="7">
    <source>
        <dbReference type="ARBA" id="ARBA00023136"/>
    </source>
</evidence>
<protein>
    <submittedName>
        <fullName evidence="11">Glycosyltransferase involved in cell wall biosynthesis</fullName>
    </submittedName>
</protein>
<evidence type="ECO:0000259" key="10">
    <source>
        <dbReference type="Pfam" id="PF00535"/>
    </source>
</evidence>
<dbReference type="EMBL" id="QPJK01000011">
    <property type="protein sequence ID" value="RCW66092.1"/>
    <property type="molecule type" value="Genomic_DNA"/>
</dbReference>
<keyword evidence="2" id="KW-1003">Cell membrane</keyword>
<dbReference type="SUPFAM" id="SSF53448">
    <property type="entry name" value="Nucleotide-diphospho-sugar transferases"/>
    <property type="match status" value="1"/>
</dbReference>
<evidence type="ECO:0000256" key="8">
    <source>
        <dbReference type="ARBA" id="ARBA00038152"/>
    </source>
</evidence>
<evidence type="ECO:0000256" key="3">
    <source>
        <dbReference type="ARBA" id="ARBA00022676"/>
    </source>
</evidence>
<dbReference type="Pfam" id="PF00535">
    <property type="entry name" value="Glycos_transf_2"/>
    <property type="match status" value="1"/>
</dbReference>
<proteinExistence type="inferred from homology"/>
<keyword evidence="3" id="KW-0328">Glycosyltransferase</keyword>
<dbReference type="PANTHER" id="PTHR48090">
    <property type="entry name" value="UNDECAPRENYL-PHOSPHATE 4-DEOXY-4-FORMAMIDO-L-ARABINOSE TRANSFERASE-RELATED"/>
    <property type="match status" value="1"/>
</dbReference>
<accession>A0A368XDP0</accession>
<dbReference type="InterPro" id="IPR050256">
    <property type="entry name" value="Glycosyltransferase_2"/>
</dbReference>
<feature type="transmembrane region" description="Helical" evidence="9">
    <location>
        <begin position="249"/>
        <end position="270"/>
    </location>
</feature>
<dbReference type="GO" id="GO:0005886">
    <property type="term" value="C:plasma membrane"/>
    <property type="evidence" value="ECO:0007669"/>
    <property type="project" value="UniProtKB-SubCell"/>
</dbReference>
<evidence type="ECO:0000256" key="1">
    <source>
        <dbReference type="ARBA" id="ARBA00004651"/>
    </source>
</evidence>
<feature type="transmembrane region" description="Helical" evidence="9">
    <location>
        <begin position="282"/>
        <end position="307"/>
    </location>
</feature>
<gene>
    <name evidence="11" type="ORF">DES41_11150</name>
</gene>
<feature type="domain" description="Glycosyltransferase 2-like" evidence="10">
    <location>
        <begin position="20"/>
        <end position="188"/>
    </location>
</feature>
<keyword evidence="6 9" id="KW-1133">Transmembrane helix</keyword>
<comment type="subcellular location">
    <subcellularLocation>
        <location evidence="1">Cell membrane</location>
        <topology evidence="1">Multi-pass membrane protein</topology>
    </subcellularLocation>
</comment>
<evidence type="ECO:0000256" key="9">
    <source>
        <dbReference type="SAM" id="Phobius"/>
    </source>
</evidence>
<reference evidence="11 12" key="1">
    <citation type="submission" date="2018-07" db="EMBL/GenBank/DDBJ databases">
        <title>Genomic Encyclopedia of Type Strains, Phase IV (KMG-IV): sequencing the most valuable type-strain genomes for metagenomic binning, comparative biology and taxonomic classification.</title>
        <authorList>
            <person name="Goeker M."/>
        </authorList>
    </citation>
    <scope>NUCLEOTIDE SEQUENCE [LARGE SCALE GENOMIC DNA]</scope>
    <source>
        <strain evidence="11 12">DSM 21634</strain>
    </source>
</reference>
<evidence type="ECO:0000313" key="11">
    <source>
        <dbReference type="EMBL" id="RCW66092.1"/>
    </source>
</evidence>
<dbReference type="GO" id="GO:0016757">
    <property type="term" value="F:glycosyltransferase activity"/>
    <property type="evidence" value="ECO:0007669"/>
    <property type="project" value="UniProtKB-KW"/>
</dbReference>
<dbReference type="CDD" id="cd04187">
    <property type="entry name" value="DPM1_like_bac"/>
    <property type="match status" value="1"/>
</dbReference>
<organism evidence="11 12">
    <name type="scientific">Pseudorhodoferax soli</name>
    <dbReference type="NCBI Taxonomy" id="545864"/>
    <lineage>
        <taxon>Bacteria</taxon>
        <taxon>Pseudomonadati</taxon>
        <taxon>Pseudomonadota</taxon>
        <taxon>Betaproteobacteria</taxon>
        <taxon>Burkholderiales</taxon>
        <taxon>Comamonadaceae</taxon>
    </lineage>
</organism>
<evidence type="ECO:0000256" key="4">
    <source>
        <dbReference type="ARBA" id="ARBA00022679"/>
    </source>
</evidence>
<evidence type="ECO:0000256" key="5">
    <source>
        <dbReference type="ARBA" id="ARBA00022692"/>
    </source>
</evidence>
<dbReference type="Proteomes" id="UP000252884">
    <property type="component" value="Unassembled WGS sequence"/>
</dbReference>
<dbReference type="PANTHER" id="PTHR48090:SF1">
    <property type="entry name" value="PROPHAGE BACTOPRENOL GLUCOSYL TRANSFERASE HOMOLOG"/>
    <property type="match status" value="1"/>
</dbReference>
<keyword evidence="4 11" id="KW-0808">Transferase</keyword>
<dbReference type="AlphaFoldDB" id="A0A368XDP0"/>
<dbReference type="InterPro" id="IPR029044">
    <property type="entry name" value="Nucleotide-diphossugar_trans"/>
</dbReference>
<sequence length="343" mass="37702">MNAINRFPFGPNGAGSVQLSVVVPFYNEREVLPLCLRRITGVLFNMGIPTEIVFVDDGSTDEGSEVLSFAAFREPDHDEPRVRVVRLSRNFGKEAAMMAGIEHAKGEAVVVLDADLQDPPELIPAMVHAWYQGADVVSMRHRQRDGETWLKRASAHAYYRILQRLSRSPMPVDTGDFRLLSRRAVQALLQLPERCRYMKGLYAWIGLPTTVITYDRAPRAAGRSTWSYGKLIGLAMEGITSFSVAPLRWVTGFGMLAAIAGGGFGLNIIGKTVLFGSDVHGYPSLIALVTFLGGVQLITVGLLGEYVGKTYIESKQRPLYLVRDILQPSGQPVEKAAWHGANA</sequence>
<dbReference type="Gene3D" id="3.90.550.10">
    <property type="entry name" value="Spore Coat Polysaccharide Biosynthesis Protein SpsA, Chain A"/>
    <property type="match status" value="1"/>
</dbReference>
<evidence type="ECO:0000256" key="2">
    <source>
        <dbReference type="ARBA" id="ARBA00022475"/>
    </source>
</evidence>
<evidence type="ECO:0000313" key="12">
    <source>
        <dbReference type="Proteomes" id="UP000252884"/>
    </source>
</evidence>
<comment type="caution">
    <text evidence="11">The sequence shown here is derived from an EMBL/GenBank/DDBJ whole genome shotgun (WGS) entry which is preliminary data.</text>
</comment>